<proteinExistence type="predicted"/>
<evidence type="ECO:0000313" key="1">
    <source>
        <dbReference type="EMBL" id="ETL84326.1"/>
    </source>
</evidence>
<name>W2KGG8_PHYNI</name>
<dbReference type="AlphaFoldDB" id="W2KGG8"/>
<dbReference type="OrthoDB" id="89099at2759"/>
<reference evidence="1" key="1">
    <citation type="submission" date="2013-11" db="EMBL/GenBank/DDBJ databases">
        <title>The Genome Sequence of Phytophthora parasitica CHvinca01.</title>
        <authorList>
            <consortium name="The Broad Institute Genomics Platform"/>
            <person name="Russ C."/>
            <person name="Tyler B."/>
            <person name="Panabieres F."/>
            <person name="Shan W."/>
            <person name="Tripathy S."/>
            <person name="Grunwald N."/>
            <person name="Machado M."/>
            <person name="Johnson C.S."/>
            <person name="Arredondo F."/>
            <person name="Hong C."/>
            <person name="Coffey M."/>
            <person name="Young S.K."/>
            <person name="Zeng Q."/>
            <person name="Gargeya S."/>
            <person name="Fitzgerald M."/>
            <person name="Abouelleil A."/>
            <person name="Alvarado L."/>
            <person name="Chapman S.B."/>
            <person name="Gainer-Dewar J."/>
            <person name="Goldberg J."/>
            <person name="Griggs A."/>
            <person name="Gujja S."/>
            <person name="Hansen M."/>
            <person name="Howarth C."/>
            <person name="Imamovic A."/>
            <person name="Ireland A."/>
            <person name="Larimer J."/>
            <person name="McCowan C."/>
            <person name="Murphy C."/>
            <person name="Pearson M."/>
            <person name="Poon T.W."/>
            <person name="Priest M."/>
            <person name="Roberts A."/>
            <person name="Saif S."/>
            <person name="Shea T."/>
            <person name="Sykes S."/>
            <person name="Wortman J."/>
            <person name="Nusbaum C."/>
            <person name="Birren B."/>
        </authorList>
    </citation>
    <scope>NUCLEOTIDE SEQUENCE [LARGE SCALE GENOMIC DNA]</scope>
    <source>
        <strain evidence="1">CHvinca01</strain>
    </source>
</reference>
<dbReference type="Proteomes" id="UP000054423">
    <property type="component" value="Unassembled WGS sequence"/>
</dbReference>
<gene>
    <name evidence="1" type="ORF">L917_15819</name>
</gene>
<organism evidence="1">
    <name type="scientific">Phytophthora nicotianae</name>
    <name type="common">Potato buckeye rot agent</name>
    <name type="synonym">Phytophthora parasitica</name>
    <dbReference type="NCBI Taxonomy" id="4792"/>
    <lineage>
        <taxon>Eukaryota</taxon>
        <taxon>Sar</taxon>
        <taxon>Stramenopiles</taxon>
        <taxon>Oomycota</taxon>
        <taxon>Peronosporomycetes</taxon>
        <taxon>Peronosporales</taxon>
        <taxon>Peronosporaceae</taxon>
        <taxon>Phytophthora</taxon>
    </lineage>
</organism>
<dbReference type="EMBL" id="KI681810">
    <property type="protein sequence ID" value="ETL84326.1"/>
    <property type="molecule type" value="Genomic_DNA"/>
</dbReference>
<accession>W2KGG8</accession>
<protein>
    <submittedName>
        <fullName evidence="1">Uncharacterized protein</fullName>
    </submittedName>
</protein>
<sequence length="119" mass="13198">MCKELGGAKYSGSGIVYKHDEYLNKSATIPSQRSVLLRKCNLDPITAPYGLIYTPLVKVGPTCGVHILVSYMSVGADLTRLDKSCINAMFPFNMTAPQQSVRKYFSTDDPYDGIYNTFE</sequence>